<dbReference type="OrthoDB" id="2596508at2759"/>
<organism evidence="2 3">
    <name type="scientific">Trichosporon asahii var. asahii (strain ATCC 90039 / CBS 2479 / JCM 2466 / KCTC 7840 / NBRC 103889/ NCYC 2677 / UAMH 7654)</name>
    <name type="common">Yeast</name>
    <dbReference type="NCBI Taxonomy" id="1186058"/>
    <lineage>
        <taxon>Eukaryota</taxon>
        <taxon>Fungi</taxon>
        <taxon>Dikarya</taxon>
        <taxon>Basidiomycota</taxon>
        <taxon>Agaricomycotina</taxon>
        <taxon>Tremellomycetes</taxon>
        <taxon>Trichosporonales</taxon>
        <taxon>Trichosporonaceae</taxon>
        <taxon>Trichosporon</taxon>
    </lineage>
</organism>
<gene>
    <name evidence="2" type="ORF">A1Q1_03735</name>
</gene>
<dbReference type="KEGG" id="tasa:A1Q1_03735"/>
<accession>J4U9Y0</accession>
<protein>
    <submittedName>
        <fullName evidence="2">Uncharacterized protein</fullName>
    </submittedName>
</protein>
<sequence>MRLALPQQAERFETEDEEGRTFWANDVDLVARQYEWEAWGPENSRLVRADAGVSDKYSVSLYRDVRLVMEEGKPVGYEVLDFSPASVDRNTQRDTAPEGVERTVSDSTTVPAGVWKGDVETRLPHVCTRRRGAIPGLADGEFSIMSDEQRIVLSVQSKLDTEGLGKYHRDHIVMSLSLGALPAGRPVYVYPRSDWSSACWGPPNVAAETLDANLFQVGAKFASDTIHQALRGQIPWDKVGINGLYLSIIDVVLQEQVIFVDSRLTLGATVCDKKRQYDQSSTFSTPLPCIQAMSYGTKHYCSAALIAGFRLRIDAGTYPPPEAFVRVDVGFLGDYMPTADRLAQYGMGIITGSVSAKATEGELLARAGRWAAAHPGPLPPNPLLSGPLPEPVYPPLGPIPDTNLEVTEAGGLTTMNAWHSEESPKH</sequence>
<dbReference type="GeneID" id="25987248"/>
<dbReference type="Proteomes" id="UP000002748">
    <property type="component" value="Unassembled WGS sequence"/>
</dbReference>
<name>J4U9Y0_TRIAS</name>
<feature type="region of interest" description="Disordered" evidence="1">
    <location>
        <begin position="88"/>
        <end position="107"/>
    </location>
</feature>
<dbReference type="AlphaFoldDB" id="J4U9Y0"/>
<proteinExistence type="predicted"/>
<evidence type="ECO:0000256" key="1">
    <source>
        <dbReference type="SAM" id="MobiDB-lite"/>
    </source>
</evidence>
<evidence type="ECO:0000313" key="3">
    <source>
        <dbReference type="Proteomes" id="UP000002748"/>
    </source>
</evidence>
<dbReference type="RefSeq" id="XP_014178960.1">
    <property type="nucleotide sequence ID" value="XM_014323485.1"/>
</dbReference>
<feature type="compositionally biased region" description="Basic and acidic residues" evidence="1">
    <location>
        <begin position="90"/>
        <end position="104"/>
    </location>
</feature>
<dbReference type="HOGENOM" id="CLU_644342_0_0_1"/>
<dbReference type="EMBL" id="ALBS01000240">
    <property type="protein sequence ID" value="EJT47480.1"/>
    <property type="molecule type" value="Genomic_DNA"/>
</dbReference>
<evidence type="ECO:0000313" key="2">
    <source>
        <dbReference type="EMBL" id="EJT47480.1"/>
    </source>
</evidence>
<reference evidence="2 3" key="1">
    <citation type="journal article" date="2012" name="Eukaryot. Cell">
        <title>Draft genome sequence of CBS 2479, the standard type strain of Trichosporon asahii.</title>
        <authorList>
            <person name="Yang R.Y."/>
            <person name="Li H.T."/>
            <person name="Zhu H."/>
            <person name="Zhou G.P."/>
            <person name="Wang M."/>
            <person name="Wang L."/>
        </authorList>
    </citation>
    <scope>NUCLEOTIDE SEQUENCE [LARGE SCALE GENOMIC DNA]</scope>
    <source>
        <strain evidence="3">ATCC 90039 / CBS 2479 / JCM 2466 / KCTC 7840 / NCYC 2677 / UAMH 7654</strain>
    </source>
</reference>
<comment type="caution">
    <text evidence="2">The sequence shown here is derived from an EMBL/GenBank/DDBJ whole genome shotgun (WGS) entry which is preliminary data.</text>
</comment>
<dbReference type="VEuPathDB" id="FungiDB:A1Q1_03735"/>